<dbReference type="GO" id="GO:0012505">
    <property type="term" value="C:endomembrane system"/>
    <property type="evidence" value="ECO:0007669"/>
    <property type="project" value="UniProtKB-SubCell"/>
</dbReference>
<evidence type="ECO:0000256" key="1">
    <source>
        <dbReference type="ARBA" id="ARBA00005513"/>
    </source>
</evidence>
<evidence type="ECO:0000256" key="10">
    <source>
        <dbReference type="ARBA" id="ARBA00025198"/>
    </source>
</evidence>
<evidence type="ECO:0000256" key="2">
    <source>
        <dbReference type="ARBA" id="ARBA00022448"/>
    </source>
</evidence>
<sequence>MNTIVNAQELDQSPTTQAQTKATDQKTGISALGIDGSGIIFQIINFLILYYLLNRFLFKPIIKILDERQKKINDANLYIKQTNKEKANWDKMQEQAIKKAKDKTNIILQEAKLNADMQSKKIIQKASDEANRATKRAVAEIALQKDKMIKEAKKELIDLAVAITEKSLKGKIDRQTNIKYLKNNL</sequence>
<keyword evidence="3 12" id="KW-0138">CF(0)</keyword>
<gene>
    <name evidence="12 14" type="primary">atpF</name>
    <name evidence="14" type="ORF">COS38_02385</name>
</gene>
<comment type="subunit">
    <text evidence="12">F-type ATPases have 2 components, F(1) - the catalytic core - and F(0) - the membrane proton channel. F(1) has five subunits: alpha(3), beta(3), gamma(1), delta(1), epsilon(1). F(0) has three main subunits: a(1), b(2) and c(10-14). The alpha and beta chains form an alternating ring which encloses part of the gamma chain. F(1) is attached to F(0) by a central stalk formed by the gamma and epsilon chains, while a peripheral stalk is formed by the delta and b chains.</text>
</comment>
<name>A0A2M7CI36_9BACT</name>
<evidence type="ECO:0000313" key="14">
    <source>
        <dbReference type="EMBL" id="PIV25297.1"/>
    </source>
</evidence>
<evidence type="ECO:0000256" key="6">
    <source>
        <dbReference type="ARBA" id="ARBA00022989"/>
    </source>
</evidence>
<evidence type="ECO:0000256" key="13">
    <source>
        <dbReference type="RuleBase" id="RU003848"/>
    </source>
</evidence>
<dbReference type="CDD" id="cd06503">
    <property type="entry name" value="ATP-synt_Fo_b"/>
    <property type="match status" value="1"/>
</dbReference>
<comment type="subcellular location">
    <subcellularLocation>
        <location evidence="12">Cell membrane</location>
        <topology evidence="12">Single-pass membrane protein</topology>
    </subcellularLocation>
    <subcellularLocation>
        <location evidence="11">Endomembrane system</location>
        <topology evidence="11">Single-pass membrane protein</topology>
    </subcellularLocation>
</comment>
<dbReference type="EMBL" id="PEUM01000065">
    <property type="protein sequence ID" value="PIV25297.1"/>
    <property type="molecule type" value="Genomic_DNA"/>
</dbReference>
<keyword evidence="6 12" id="KW-1133">Transmembrane helix</keyword>
<protein>
    <recommendedName>
        <fullName evidence="12">ATP synthase subunit b</fullName>
    </recommendedName>
    <alternativeName>
        <fullName evidence="12">ATP synthase F(0) sector subunit b</fullName>
    </alternativeName>
    <alternativeName>
        <fullName evidence="12">ATPase subunit I</fullName>
    </alternativeName>
    <alternativeName>
        <fullName evidence="12">F-type ATPase subunit b</fullName>
        <shortName evidence="12">F-ATPase subunit b</shortName>
    </alternativeName>
</protein>
<dbReference type="AlphaFoldDB" id="A0A2M7CI36"/>
<dbReference type="GO" id="GO:0045259">
    <property type="term" value="C:proton-transporting ATP synthase complex"/>
    <property type="evidence" value="ECO:0007669"/>
    <property type="project" value="UniProtKB-KW"/>
</dbReference>
<dbReference type="Pfam" id="PF00430">
    <property type="entry name" value="ATP-synt_B"/>
    <property type="match status" value="1"/>
</dbReference>
<comment type="similarity">
    <text evidence="1 12 13">Belongs to the ATPase B chain family.</text>
</comment>
<dbReference type="PANTHER" id="PTHR33445">
    <property type="entry name" value="ATP SYNTHASE SUBUNIT B', CHLOROPLASTIC"/>
    <property type="match status" value="1"/>
</dbReference>
<evidence type="ECO:0000256" key="5">
    <source>
        <dbReference type="ARBA" id="ARBA00022781"/>
    </source>
</evidence>
<reference evidence="15" key="1">
    <citation type="submission" date="2017-09" db="EMBL/GenBank/DDBJ databases">
        <title>Depth-based differentiation of microbial function through sediment-hosted aquifers and enrichment of novel symbionts in the deep terrestrial subsurface.</title>
        <authorList>
            <person name="Probst A.J."/>
            <person name="Ladd B."/>
            <person name="Jarett J.K."/>
            <person name="Geller-Mcgrath D.E."/>
            <person name="Sieber C.M.K."/>
            <person name="Emerson J.B."/>
            <person name="Anantharaman K."/>
            <person name="Thomas B.C."/>
            <person name="Malmstrom R."/>
            <person name="Stieglmeier M."/>
            <person name="Klingl A."/>
            <person name="Woyke T."/>
            <person name="Ryan C.M."/>
            <person name="Banfield J.F."/>
        </authorList>
    </citation>
    <scope>NUCLEOTIDE SEQUENCE [LARGE SCALE GENOMIC DNA]</scope>
</reference>
<dbReference type="GO" id="GO:0046933">
    <property type="term" value="F:proton-transporting ATP synthase activity, rotational mechanism"/>
    <property type="evidence" value="ECO:0007669"/>
    <property type="project" value="UniProtKB-UniRule"/>
</dbReference>
<proteinExistence type="inferred from homology"/>
<evidence type="ECO:0000256" key="11">
    <source>
        <dbReference type="ARBA" id="ARBA00037847"/>
    </source>
</evidence>
<comment type="function">
    <text evidence="12">Component of the F(0) channel, it forms part of the peripheral stalk, linking F(1) to F(0).</text>
</comment>
<evidence type="ECO:0000313" key="15">
    <source>
        <dbReference type="Proteomes" id="UP000229966"/>
    </source>
</evidence>
<feature type="transmembrane region" description="Helical" evidence="12">
    <location>
        <begin position="29"/>
        <end position="53"/>
    </location>
</feature>
<dbReference type="InterPro" id="IPR002146">
    <property type="entry name" value="ATP_synth_b/b'su_bac/chlpt"/>
</dbReference>
<keyword evidence="5 12" id="KW-0375">Hydrogen ion transport</keyword>
<evidence type="ECO:0000256" key="4">
    <source>
        <dbReference type="ARBA" id="ARBA00022692"/>
    </source>
</evidence>
<evidence type="ECO:0000256" key="12">
    <source>
        <dbReference type="HAMAP-Rule" id="MF_01398"/>
    </source>
</evidence>
<dbReference type="HAMAP" id="MF_01398">
    <property type="entry name" value="ATP_synth_b_bprime"/>
    <property type="match status" value="1"/>
</dbReference>
<dbReference type="Proteomes" id="UP000229966">
    <property type="component" value="Unassembled WGS sequence"/>
</dbReference>
<dbReference type="PANTHER" id="PTHR33445:SF2">
    <property type="entry name" value="ATP SYNTHASE SUBUNIT B', CHLOROPLASTIC"/>
    <property type="match status" value="1"/>
</dbReference>
<keyword evidence="4 12" id="KW-0812">Transmembrane</keyword>
<keyword evidence="8 12" id="KW-0472">Membrane</keyword>
<comment type="function">
    <text evidence="10 12">F(1)F(0) ATP synthase produces ATP from ADP in the presence of a proton or sodium gradient. F-type ATPases consist of two structural domains, F(1) containing the extramembraneous catalytic core and F(0) containing the membrane proton channel, linked together by a central stalk and a peripheral stalk. During catalysis, ATP synthesis in the catalytic domain of F(1) is coupled via a rotary mechanism of the central stalk subunits to proton translocation.</text>
</comment>
<dbReference type="GO" id="GO:0046961">
    <property type="term" value="F:proton-transporting ATPase activity, rotational mechanism"/>
    <property type="evidence" value="ECO:0007669"/>
    <property type="project" value="TreeGrafter"/>
</dbReference>
<dbReference type="InterPro" id="IPR050059">
    <property type="entry name" value="ATP_synthase_B_chain"/>
</dbReference>
<dbReference type="InterPro" id="IPR005864">
    <property type="entry name" value="ATP_synth_F0_bsu_bac"/>
</dbReference>
<evidence type="ECO:0000256" key="7">
    <source>
        <dbReference type="ARBA" id="ARBA00023065"/>
    </source>
</evidence>
<keyword evidence="9 12" id="KW-0066">ATP synthesis</keyword>
<evidence type="ECO:0000256" key="9">
    <source>
        <dbReference type="ARBA" id="ARBA00023310"/>
    </source>
</evidence>
<dbReference type="GO" id="GO:0005886">
    <property type="term" value="C:plasma membrane"/>
    <property type="evidence" value="ECO:0007669"/>
    <property type="project" value="UniProtKB-SubCell"/>
</dbReference>
<dbReference type="NCBIfam" id="TIGR01144">
    <property type="entry name" value="ATP_synt_b"/>
    <property type="match status" value="1"/>
</dbReference>
<evidence type="ECO:0000256" key="3">
    <source>
        <dbReference type="ARBA" id="ARBA00022547"/>
    </source>
</evidence>
<comment type="caution">
    <text evidence="14">The sequence shown here is derived from an EMBL/GenBank/DDBJ whole genome shotgun (WGS) entry which is preliminary data.</text>
</comment>
<keyword evidence="2 12" id="KW-0813">Transport</keyword>
<organism evidence="14 15">
    <name type="scientific">Candidatus Berkelbacteria bacterium CG03_land_8_20_14_0_80_40_36</name>
    <dbReference type="NCBI Taxonomy" id="1974509"/>
    <lineage>
        <taxon>Bacteria</taxon>
        <taxon>Candidatus Berkelbacteria</taxon>
    </lineage>
</organism>
<evidence type="ECO:0000256" key="8">
    <source>
        <dbReference type="ARBA" id="ARBA00023136"/>
    </source>
</evidence>
<accession>A0A2M7CI36</accession>
<keyword evidence="12" id="KW-1003">Cell membrane</keyword>
<keyword evidence="7 12" id="KW-0406">Ion transport</keyword>